<name>A0A0F9J0Y9_9ZZZZ</name>
<protein>
    <submittedName>
        <fullName evidence="1">Uncharacterized protein</fullName>
    </submittedName>
</protein>
<comment type="caution">
    <text evidence="1">The sequence shown here is derived from an EMBL/GenBank/DDBJ whole genome shotgun (WGS) entry which is preliminary data.</text>
</comment>
<gene>
    <name evidence="1" type="ORF">LCGC14_1513180</name>
</gene>
<sequence length="130" mass="15056">MAEDKGRLVKEMLKFIEEEETKFGESQNFKGEYINPFNELGSHSDGIHYGRQHLLHAIRMTSMIVEEEIKDEQIIFKIVRVDEKQRMVIVTCTATLSVEEQVLEDKSMSGKGQALLKQIYSDIKAMFSRK</sequence>
<organism evidence="1">
    <name type="scientific">marine sediment metagenome</name>
    <dbReference type="NCBI Taxonomy" id="412755"/>
    <lineage>
        <taxon>unclassified sequences</taxon>
        <taxon>metagenomes</taxon>
        <taxon>ecological metagenomes</taxon>
    </lineage>
</organism>
<proteinExistence type="predicted"/>
<reference evidence="1" key="1">
    <citation type="journal article" date="2015" name="Nature">
        <title>Complex archaea that bridge the gap between prokaryotes and eukaryotes.</title>
        <authorList>
            <person name="Spang A."/>
            <person name="Saw J.H."/>
            <person name="Jorgensen S.L."/>
            <person name="Zaremba-Niedzwiedzka K."/>
            <person name="Martijn J."/>
            <person name="Lind A.E."/>
            <person name="van Eijk R."/>
            <person name="Schleper C."/>
            <person name="Guy L."/>
            <person name="Ettema T.J."/>
        </authorList>
    </citation>
    <scope>NUCLEOTIDE SEQUENCE</scope>
</reference>
<dbReference type="EMBL" id="LAZR01011131">
    <property type="protein sequence ID" value="KKM63269.1"/>
    <property type="molecule type" value="Genomic_DNA"/>
</dbReference>
<accession>A0A0F9J0Y9</accession>
<dbReference type="AlphaFoldDB" id="A0A0F9J0Y9"/>
<evidence type="ECO:0000313" key="1">
    <source>
        <dbReference type="EMBL" id="KKM63269.1"/>
    </source>
</evidence>